<dbReference type="GO" id="GO:0030288">
    <property type="term" value="C:outer membrane-bounded periplasmic space"/>
    <property type="evidence" value="ECO:0007669"/>
    <property type="project" value="TreeGrafter"/>
</dbReference>
<comment type="similarity">
    <text evidence="2">Belongs to the 5'-nucleotidase family.</text>
</comment>
<keyword evidence="2" id="KW-0547">Nucleotide-binding</keyword>
<dbReference type="SUPFAM" id="SSF56300">
    <property type="entry name" value="Metallo-dependent phosphatases"/>
    <property type="match status" value="1"/>
</dbReference>
<evidence type="ECO:0000256" key="1">
    <source>
        <dbReference type="ARBA" id="ARBA00022729"/>
    </source>
</evidence>
<dbReference type="EMBL" id="PFFQ01000041">
    <property type="protein sequence ID" value="PIW16074.1"/>
    <property type="molecule type" value="Genomic_DNA"/>
</dbReference>
<comment type="caution">
    <text evidence="5">The sequence shown here is derived from an EMBL/GenBank/DDBJ whole genome shotgun (WGS) entry which is preliminary data.</text>
</comment>
<evidence type="ECO:0000259" key="3">
    <source>
        <dbReference type="Pfam" id="PF00149"/>
    </source>
</evidence>
<dbReference type="GO" id="GO:0009166">
    <property type="term" value="P:nucleotide catabolic process"/>
    <property type="evidence" value="ECO:0007669"/>
    <property type="project" value="InterPro"/>
</dbReference>
<feature type="domain" description="5'-Nucleotidase C-terminal" evidence="4">
    <location>
        <begin position="332"/>
        <end position="472"/>
    </location>
</feature>
<evidence type="ECO:0008006" key="7">
    <source>
        <dbReference type="Google" id="ProtNLM"/>
    </source>
</evidence>
<dbReference type="InterPro" id="IPR036907">
    <property type="entry name" value="5'-Nucleotdase_C_sf"/>
</dbReference>
<evidence type="ECO:0000259" key="4">
    <source>
        <dbReference type="Pfam" id="PF02872"/>
    </source>
</evidence>
<dbReference type="InterPro" id="IPR004843">
    <property type="entry name" value="Calcineurin-like_PHP"/>
</dbReference>
<evidence type="ECO:0000313" key="5">
    <source>
        <dbReference type="EMBL" id="PIW16074.1"/>
    </source>
</evidence>
<keyword evidence="1" id="KW-0732">Signal</keyword>
<dbReference type="GO" id="GO:0000166">
    <property type="term" value="F:nucleotide binding"/>
    <property type="evidence" value="ECO:0007669"/>
    <property type="project" value="UniProtKB-KW"/>
</dbReference>
<dbReference type="AlphaFoldDB" id="A0A2M7G2Q9"/>
<dbReference type="Pfam" id="PF00149">
    <property type="entry name" value="Metallophos"/>
    <property type="match status" value="1"/>
</dbReference>
<dbReference type="GO" id="GO:0016787">
    <property type="term" value="F:hydrolase activity"/>
    <property type="evidence" value="ECO:0007669"/>
    <property type="project" value="UniProtKB-KW"/>
</dbReference>
<dbReference type="Proteomes" id="UP000231019">
    <property type="component" value="Unassembled WGS sequence"/>
</dbReference>
<gene>
    <name evidence="5" type="ORF">COW36_15290</name>
</gene>
<accession>A0A2M7G2Q9</accession>
<dbReference type="InterPro" id="IPR029052">
    <property type="entry name" value="Metallo-depent_PP-like"/>
</dbReference>
<dbReference type="CDD" id="cd00845">
    <property type="entry name" value="MPP_UshA_N_like"/>
    <property type="match status" value="1"/>
</dbReference>
<reference evidence="5 6" key="1">
    <citation type="submission" date="2017-09" db="EMBL/GenBank/DDBJ databases">
        <title>Depth-based differentiation of microbial function through sediment-hosted aquifers and enrichment of novel symbionts in the deep terrestrial subsurface.</title>
        <authorList>
            <person name="Probst A.J."/>
            <person name="Ladd B."/>
            <person name="Jarett J.K."/>
            <person name="Geller-Mcgrath D.E."/>
            <person name="Sieber C.M."/>
            <person name="Emerson J.B."/>
            <person name="Anantharaman K."/>
            <person name="Thomas B.C."/>
            <person name="Malmstrom R."/>
            <person name="Stieglmeier M."/>
            <person name="Klingl A."/>
            <person name="Woyke T."/>
            <person name="Ryan C.M."/>
            <person name="Banfield J.F."/>
        </authorList>
    </citation>
    <scope>NUCLEOTIDE SEQUENCE [LARGE SCALE GENOMIC DNA]</scope>
    <source>
        <strain evidence="5">CG17_big_fil_post_rev_8_21_14_2_50_48_46</strain>
    </source>
</reference>
<dbReference type="PANTHER" id="PTHR11575">
    <property type="entry name" value="5'-NUCLEOTIDASE-RELATED"/>
    <property type="match status" value="1"/>
</dbReference>
<evidence type="ECO:0000256" key="2">
    <source>
        <dbReference type="RuleBase" id="RU362119"/>
    </source>
</evidence>
<dbReference type="Pfam" id="PF02872">
    <property type="entry name" value="5_nucleotid_C"/>
    <property type="match status" value="1"/>
</dbReference>
<sequence length="512" mass="57429">MLAGSFAMIKYSPFRSILLVACLMGALLFPVTSPGYAATEQTLTLLFTNDTHNRLEPFEHLGLKKKVGGVIRRSRFFESVKKSNPQTLILDAGDVFQGTPFYNFYLGEPDIRAMNIMGYDAMTMGNHDLDNGMLNLRKQVQYSHFPLLCANVTEKSSGLLIFRPFQIFERQGLKIAVLGFLSEHAWQAVAQQRKEGYVFHDPVPIAKRLVAELRPKVDLIVSLHHMGIWYDEPFAQAVPGIDVILGGHSHTEMEQAKLIANGSENGLGGTLVMHAGQMGAWVGRLDLTLDHRKHILHYSSERVLMDETWDHQPLPEMLESYAQRLRADMQKVIGESKSDFSVEGKYDGPFPLGSLLADILRDSLKTEVGIMNTGGVRNGLNKGPIQVGEIFEILPFDNTSTAFEIQGDALRKVVEISVSRLGVSKNLQFSGLVYTLKDKKLSEILINGKPLDPKRWYKVAAPDYVFEGNEAIPFERPRNAVPSGRTLRDMMLEYLHTHRVIQAPSDPRLIRK</sequence>
<dbReference type="PANTHER" id="PTHR11575:SF24">
    <property type="entry name" value="5'-NUCLEOTIDASE"/>
    <property type="match status" value="1"/>
</dbReference>
<dbReference type="InterPro" id="IPR008334">
    <property type="entry name" value="5'-Nucleotdase_C"/>
</dbReference>
<protein>
    <recommendedName>
        <fullName evidence="7">Multifunctional 2',3'-cyclic-nucleotide 2'-phosphodiesterase/5'-nucleotidase/3'-nucleotidase</fullName>
    </recommendedName>
</protein>
<dbReference type="PRINTS" id="PR01607">
    <property type="entry name" value="APYRASEFAMLY"/>
</dbReference>
<evidence type="ECO:0000313" key="6">
    <source>
        <dbReference type="Proteomes" id="UP000231019"/>
    </source>
</evidence>
<name>A0A2M7G2Q9_9BACT</name>
<dbReference type="Gene3D" id="3.60.21.10">
    <property type="match status" value="1"/>
</dbReference>
<proteinExistence type="inferred from homology"/>
<feature type="domain" description="Calcineurin-like phosphoesterase" evidence="3">
    <location>
        <begin position="44"/>
        <end position="251"/>
    </location>
</feature>
<keyword evidence="2" id="KW-0378">Hydrolase</keyword>
<organism evidence="5 6">
    <name type="scientific">bacterium (Candidatus Blackallbacteria) CG17_big_fil_post_rev_8_21_14_2_50_48_46</name>
    <dbReference type="NCBI Taxonomy" id="2014261"/>
    <lineage>
        <taxon>Bacteria</taxon>
        <taxon>Candidatus Blackallbacteria</taxon>
    </lineage>
</organism>
<dbReference type="InterPro" id="IPR006179">
    <property type="entry name" value="5_nucleotidase/apyrase"/>
</dbReference>
<dbReference type="Gene3D" id="3.90.780.10">
    <property type="entry name" value="5'-Nucleotidase, C-terminal domain"/>
    <property type="match status" value="1"/>
</dbReference>
<dbReference type="SUPFAM" id="SSF55816">
    <property type="entry name" value="5'-nucleotidase (syn. UDP-sugar hydrolase), C-terminal domain"/>
    <property type="match status" value="1"/>
</dbReference>